<keyword evidence="3 10" id="KW-0479">Metal-binding</keyword>
<reference evidence="12 13" key="1">
    <citation type="submission" date="2018-06" db="EMBL/GenBank/DDBJ databases">
        <authorList>
            <consortium name="Pathogen Informatics"/>
            <person name="Doyle S."/>
        </authorList>
    </citation>
    <scope>NUCLEOTIDE SEQUENCE [LARGE SCALE GENOMIC DNA]</scope>
    <source>
        <strain evidence="12 13">NCTC13149</strain>
    </source>
</reference>
<dbReference type="RefSeq" id="WP_019034874.1">
    <property type="nucleotide sequence ID" value="NZ_UGSZ01000001.1"/>
</dbReference>
<dbReference type="HAMAP" id="MF_01405">
    <property type="entry name" value="Non_canon_purine_NTPase"/>
    <property type="match status" value="1"/>
</dbReference>
<dbReference type="InterPro" id="IPR029001">
    <property type="entry name" value="ITPase-like_fam"/>
</dbReference>
<dbReference type="Gene3D" id="3.90.950.10">
    <property type="match status" value="1"/>
</dbReference>
<evidence type="ECO:0000256" key="9">
    <source>
        <dbReference type="ARBA" id="ARBA00052017"/>
    </source>
</evidence>
<comment type="catalytic activity">
    <reaction evidence="9 10">
        <text>XTP + H2O = XMP + diphosphate + H(+)</text>
        <dbReference type="Rhea" id="RHEA:28610"/>
        <dbReference type="ChEBI" id="CHEBI:15377"/>
        <dbReference type="ChEBI" id="CHEBI:15378"/>
        <dbReference type="ChEBI" id="CHEBI:33019"/>
        <dbReference type="ChEBI" id="CHEBI:57464"/>
        <dbReference type="ChEBI" id="CHEBI:61314"/>
        <dbReference type="EC" id="3.6.1.66"/>
    </reaction>
</comment>
<evidence type="ECO:0000256" key="3">
    <source>
        <dbReference type="ARBA" id="ARBA00022723"/>
    </source>
</evidence>
<dbReference type="GO" id="GO:0036222">
    <property type="term" value="F:XTP diphosphatase activity"/>
    <property type="evidence" value="ECO:0007669"/>
    <property type="project" value="UniProtKB-UniRule"/>
</dbReference>
<comment type="cofactor">
    <cofactor evidence="10">
        <name>Mg(2+)</name>
        <dbReference type="ChEBI" id="CHEBI:18420"/>
    </cofactor>
    <text evidence="10">Binds 1 Mg(2+) ion per subunit.</text>
</comment>
<evidence type="ECO:0000256" key="5">
    <source>
        <dbReference type="ARBA" id="ARBA00022801"/>
    </source>
</evidence>
<feature type="binding site" evidence="10">
    <location>
        <position position="70"/>
    </location>
    <ligand>
        <name>Mg(2+)</name>
        <dbReference type="ChEBI" id="CHEBI:18420"/>
    </ligand>
</feature>
<dbReference type="GO" id="GO:0009117">
    <property type="term" value="P:nucleotide metabolic process"/>
    <property type="evidence" value="ECO:0007669"/>
    <property type="project" value="UniProtKB-KW"/>
</dbReference>
<dbReference type="FunFam" id="3.90.950.10:FF:000001">
    <property type="entry name" value="dITP/XTP pyrophosphatase"/>
    <property type="match status" value="1"/>
</dbReference>
<gene>
    <name evidence="12" type="ORF">NCTC13149_01020</name>
</gene>
<keyword evidence="6 10" id="KW-0460">Magnesium</keyword>
<dbReference type="GO" id="GO:0009146">
    <property type="term" value="P:purine nucleoside triphosphate catabolic process"/>
    <property type="evidence" value="ECO:0007669"/>
    <property type="project" value="UniProtKB-UniRule"/>
</dbReference>
<comment type="similarity">
    <text evidence="1 10 11">Belongs to the HAM1 NTPase family.</text>
</comment>
<dbReference type="GO" id="GO:0036220">
    <property type="term" value="F:ITP diphosphatase activity"/>
    <property type="evidence" value="ECO:0007669"/>
    <property type="project" value="UniProtKB-UniRule"/>
</dbReference>
<organism evidence="12 13">
    <name type="scientific">Peptoniphilus lacrimalis</name>
    <dbReference type="NCBI Taxonomy" id="33031"/>
    <lineage>
        <taxon>Bacteria</taxon>
        <taxon>Bacillati</taxon>
        <taxon>Bacillota</taxon>
        <taxon>Tissierellia</taxon>
        <taxon>Tissierellales</taxon>
        <taxon>Peptoniphilaceae</taxon>
        <taxon>Peptoniphilus</taxon>
    </lineage>
</organism>
<feature type="active site" description="Proton acceptor" evidence="10">
    <location>
        <position position="70"/>
    </location>
</feature>
<dbReference type="CDD" id="cd00515">
    <property type="entry name" value="HAM1"/>
    <property type="match status" value="1"/>
</dbReference>
<dbReference type="AlphaFoldDB" id="A0A379C6G5"/>
<sequence>MKLIVSTDNKNKLKEIKEVLKELDIEILSKKEIGASNLEVEENKDSLEGNSELKAKALSSMTDAYILADDTGLFVNALHGEPGVKSARYAGDHDEKGNRKKLLNNLKDKDDRSAYFKTVLCLIDPNKNIKFLEGVCKGHISEEEKGANGFGYDPIFIPEGYDISFGQLTLQEKDKISHRAKALENLKKYFTELI</sequence>
<evidence type="ECO:0000256" key="7">
    <source>
        <dbReference type="ARBA" id="ARBA00023080"/>
    </source>
</evidence>
<evidence type="ECO:0000313" key="12">
    <source>
        <dbReference type="EMBL" id="SUB57187.1"/>
    </source>
</evidence>
<feature type="binding site" evidence="10">
    <location>
        <begin position="178"/>
        <end position="179"/>
    </location>
    <ligand>
        <name>substrate</name>
    </ligand>
</feature>
<dbReference type="Proteomes" id="UP000255517">
    <property type="component" value="Unassembled WGS sequence"/>
</dbReference>
<evidence type="ECO:0000256" key="6">
    <source>
        <dbReference type="ARBA" id="ARBA00022842"/>
    </source>
</evidence>
<keyword evidence="7 10" id="KW-0546">Nucleotide metabolism</keyword>
<dbReference type="GO" id="GO:0035870">
    <property type="term" value="F:dITP diphosphatase activity"/>
    <property type="evidence" value="ECO:0007669"/>
    <property type="project" value="UniProtKB-UniRule"/>
</dbReference>
<feature type="binding site" evidence="10">
    <location>
        <begin position="150"/>
        <end position="153"/>
    </location>
    <ligand>
        <name>substrate</name>
    </ligand>
</feature>
<dbReference type="GO" id="GO:0000166">
    <property type="term" value="F:nucleotide binding"/>
    <property type="evidence" value="ECO:0007669"/>
    <property type="project" value="UniProtKB-KW"/>
</dbReference>
<dbReference type="GO" id="GO:0046872">
    <property type="term" value="F:metal ion binding"/>
    <property type="evidence" value="ECO:0007669"/>
    <property type="project" value="UniProtKB-KW"/>
</dbReference>
<dbReference type="PANTHER" id="PTHR11067:SF9">
    <property type="entry name" value="INOSINE TRIPHOSPHATE PYROPHOSPHATASE"/>
    <property type="match status" value="1"/>
</dbReference>
<proteinExistence type="inferred from homology"/>
<dbReference type="EC" id="3.6.1.66" evidence="10"/>
<comment type="function">
    <text evidence="10">Pyrophosphatase that catalyzes the hydrolysis of nucleoside triphosphates to their monophosphate derivatives, with a high preference for the non-canonical purine nucleotides XTP (xanthosine triphosphate), dITP (deoxyinosine triphosphate) and ITP. Seems to function as a house-cleaning enzyme that removes non-canonical purine nucleotides from the nucleotide pool, thus preventing their incorporation into DNA/RNA and avoiding chromosomal lesions.</text>
</comment>
<dbReference type="STRING" id="1122949.GCA_000378725_01129"/>
<keyword evidence="5 10" id="KW-0378">Hydrolase</keyword>
<evidence type="ECO:0000256" key="1">
    <source>
        <dbReference type="ARBA" id="ARBA00008023"/>
    </source>
</evidence>
<feature type="binding site" evidence="10">
    <location>
        <position position="173"/>
    </location>
    <ligand>
        <name>substrate</name>
    </ligand>
</feature>
<name>A0A379C6G5_9FIRM</name>
<feature type="binding site" evidence="10">
    <location>
        <begin position="7"/>
        <end position="12"/>
    </location>
    <ligand>
        <name>substrate</name>
    </ligand>
</feature>
<dbReference type="PANTHER" id="PTHR11067">
    <property type="entry name" value="INOSINE TRIPHOSPHATE PYROPHOSPHATASE/HAM1 PROTEIN"/>
    <property type="match status" value="1"/>
</dbReference>
<dbReference type="Pfam" id="PF01725">
    <property type="entry name" value="Ham1p_like"/>
    <property type="match status" value="1"/>
</dbReference>
<dbReference type="EMBL" id="UGSZ01000001">
    <property type="protein sequence ID" value="SUB57187.1"/>
    <property type="molecule type" value="Genomic_DNA"/>
</dbReference>
<evidence type="ECO:0000256" key="11">
    <source>
        <dbReference type="RuleBase" id="RU003781"/>
    </source>
</evidence>
<evidence type="ECO:0000256" key="8">
    <source>
        <dbReference type="ARBA" id="ARBA00051875"/>
    </source>
</evidence>
<comment type="subunit">
    <text evidence="2 10">Homodimer.</text>
</comment>
<evidence type="ECO:0000256" key="2">
    <source>
        <dbReference type="ARBA" id="ARBA00011738"/>
    </source>
</evidence>
<dbReference type="InterPro" id="IPR020922">
    <property type="entry name" value="dITP/XTP_pyrophosphatase"/>
</dbReference>
<evidence type="ECO:0000256" key="4">
    <source>
        <dbReference type="ARBA" id="ARBA00022741"/>
    </source>
</evidence>
<accession>A0A379C6G5</accession>
<dbReference type="InterPro" id="IPR002637">
    <property type="entry name" value="RdgB/HAM1"/>
</dbReference>
<keyword evidence="4 10" id="KW-0547">Nucleotide-binding</keyword>
<dbReference type="SUPFAM" id="SSF52972">
    <property type="entry name" value="ITPase-like"/>
    <property type="match status" value="1"/>
</dbReference>
<comment type="catalytic activity">
    <reaction evidence="10">
        <text>ITP + H2O = IMP + diphosphate + H(+)</text>
        <dbReference type="Rhea" id="RHEA:29399"/>
        <dbReference type="ChEBI" id="CHEBI:15377"/>
        <dbReference type="ChEBI" id="CHEBI:15378"/>
        <dbReference type="ChEBI" id="CHEBI:33019"/>
        <dbReference type="ChEBI" id="CHEBI:58053"/>
        <dbReference type="ChEBI" id="CHEBI:61402"/>
        <dbReference type="EC" id="3.6.1.66"/>
    </reaction>
</comment>
<feature type="binding site" evidence="10">
    <location>
        <position position="41"/>
    </location>
    <ligand>
        <name>Mg(2+)</name>
        <dbReference type="ChEBI" id="CHEBI:18420"/>
    </ligand>
</feature>
<dbReference type="GO" id="GO:0005829">
    <property type="term" value="C:cytosol"/>
    <property type="evidence" value="ECO:0007669"/>
    <property type="project" value="TreeGrafter"/>
</dbReference>
<comment type="catalytic activity">
    <reaction evidence="8 10">
        <text>dITP + H2O = dIMP + diphosphate + H(+)</text>
        <dbReference type="Rhea" id="RHEA:28342"/>
        <dbReference type="ChEBI" id="CHEBI:15377"/>
        <dbReference type="ChEBI" id="CHEBI:15378"/>
        <dbReference type="ChEBI" id="CHEBI:33019"/>
        <dbReference type="ChEBI" id="CHEBI:61194"/>
        <dbReference type="ChEBI" id="CHEBI:61382"/>
        <dbReference type="EC" id="3.6.1.66"/>
    </reaction>
</comment>
<dbReference type="OrthoDB" id="9807456at2"/>
<evidence type="ECO:0000256" key="10">
    <source>
        <dbReference type="HAMAP-Rule" id="MF_01405"/>
    </source>
</evidence>
<dbReference type="NCBIfam" id="TIGR00042">
    <property type="entry name" value="RdgB/HAM1 family non-canonical purine NTP pyrophosphatase"/>
    <property type="match status" value="1"/>
</dbReference>
<evidence type="ECO:0000313" key="13">
    <source>
        <dbReference type="Proteomes" id="UP000255517"/>
    </source>
</evidence>
<dbReference type="GO" id="GO:0017111">
    <property type="term" value="F:ribonucleoside triphosphate phosphatase activity"/>
    <property type="evidence" value="ECO:0007669"/>
    <property type="project" value="InterPro"/>
</dbReference>
<feature type="binding site" evidence="10">
    <location>
        <position position="71"/>
    </location>
    <ligand>
        <name>substrate</name>
    </ligand>
</feature>
<protein>
    <recommendedName>
        <fullName evidence="10">dITP/XTP pyrophosphatase</fullName>
        <ecNumber evidence="10">3.6.1.66</ecNumber>
    </recommendedName>
    <alternativeName>
        <fullName evidence="10">Non-canonical purine NTP pyrophosphatase</fullName>
    </alternativeName>
    <alternativeName>
        <fullName evidence="10">Non-standard purine NTP pyrophosphatase</fullName>
    </alternativeName>
    <alternativeName>
        <fullName evidence="10">Nucleoside-triphosphate diphosphatase</fullName>
    </alternativeName>
    <alternativeName>
        <fullName evidence="10">Nucleoside-triphosphate pyrophosphatase</fullName>
        <shortName evidence="10">NTPase</shortName>
    </alternativeName>
</protein>